<reference evidence="2" key="2">
    <citation type="submission" date="2023-06" db="EMBL/GenBank/DDBJ databases">
        <authorList>
            <consortium name="Lawrence Berkeley National Laboratory"/>
            <person name="Haridas S."/>
            <person name="Hensen N."/>
            <person name="Bonometti L."/>
            <person name="Westerberg I."/>
            <person name="Brannstrom I.O."/>
            <person name="Guillou S."/>
            <person name="Cros-Aarteil S."/>
            <person name="Calhoun S."/>
            <person name="Kuo A."/>
            <person name="Mondo S."/>
            <person name="Pangilinan J."/>
            <person name="Riley R."/>
            <person name="Labutti K."/>
            <person name="Andreopoulos B."/>
            <person name="Lipzen A."/>
            <person name="Chen C."/>
            <person name="Yanf M."/>
            <person name="Daum C."/>
            <person name="Ng V."/>
            <person name="Clum A."/>
            <person name="Steindorff A."/>
            <person name="Ohm R."/>
            <person name="Martin F."/>
            <person name="Silar P."/>
            <person name="Natvig D."/>
            <person name="Lalanne C."/>
            <person name="Gautier V."/>
            <person name="Ament-Velasquez S.L."/>
            <person name="Kruys A."/>
            <person name="Hutchinson M.I."/>
            <person name="Powell A.J."/>
            <person name="Barry K."/>
            <person name="Miller A.N."/>
            <person name="Grigoriev I.V."/>
            <person name="Debuchy R."/>
            <person name="Gladieux P."/>
            <person name="Thoren M.H."/>
            <person name="Johannesson H."/>
        </authorList>
    </citation>
    <scope>NUCLEOTIDE SEQUENCE</scope>
    <source>
        <strain evidence="2">SMH4131-1</strain>
    </source>
</reference>
<feature type="transmembrane region" description="Helical" evidence="1">
    <location>
        <begin position="80"/>
        <end position="99"/>
    </location>
</feature>
<name>A0AAE0MKE8_9PEZI</name>
<keyword evidence="1" id="KW-1133">Transmembrane helix</keyword>
<dbReference type="AlphaFoldDB" id="A0AAE0MKE8"/>
<protein>
    <submittedName>
        <fullName evidence="2">Uncharacterized protein</fullName>
    </submittedName>
</protein>
<comment type="caution">
    <text evidence="2">The sequence shown here is derived from an EMBL/GenBank/DDBJ whole genome shotgun (WGS) entry which is preliminary data.</text>
</comment>
<keyword evidence="1" id="KW-0812">Transmembrane</keyword>
<evidence type="ECO:0000256" key="1">
    <source>
        <dbReference type="SAM" id="Phobius"/>
    </source>
</evidence>
<evidence type="ECO:0000313" key="2">
    <source>
        <dbReference type="EMBL" id="KAK3335732.1"/>
    </source>
</evidence>
<gene>
    <name evidence="2" type="ORF">B0T19DRAFT_452900</name>
</gene>
<sequence length="161" mass="19030">MDEANEAQDQLSLEPTLRNLVNIVRLWFRFNFMRDEPNPVHIALAGGGYWLQSHVLCISDRYGYFSPGPWELQLDQGASLAIVMMLLTLVNSIFLLMSLCEERPFEWNLFGLLAVGNMLMYVYLWLGSVLDKRRKPDFDWARYRQRERDLERGLWKKQRKA</sequence>
<dbReference type="Proteomes" id="UP001286456">
    <property type="component" value="Unassembled WGS sequence"/>
</dbReference>
<organism evidence="2 3">
    <name type="scientific">Cercophora scortea</name>
    <dbReference type="NCBI Taxonomy" id="314031"/>
    <lineage>
        <taxon>Eukaryota</taxon>
        <taxon>Fungi</taxon>
        <taxon>Dikarya</taxon>
        <taxon>Ascomycota</taxon>
        <taxon>Pezizomycotina</taxon>
        <taxon>Sordariomycetes</taxon>
        <taxon>Sordariomycetidae</taxon>
        <taxon>Sordariales</taxon>
        <taxon>Lasiosphaeriaceae</taxon>
        <taxon>Cercophora</taxon>
    </lineage>
</organism>
<dbReference type="EMBL" id="JAUEPO010000001">
    <property type="protein sequence ID" value="KAK3335732.1"/>
    <property type="molecule type" value="Genomic_DNA"/>
</dbReference>
<reference evidence="2" key="1">
    <citation type="journal article" date="2023" name="Mol. Phylogenet. Evol.">
        <title>Genome-scale phylogeny and comparative genomics of the fungal order Sordariales.</title>
        <authorList>
            <person name="Hensen N."/>
            <person name="Bonometti L."/>
            <person name="Westerberg I."/>
            <person name="Brannstrom I.O."/>
            <person name="Guillou S."/>
            <person name="Cros-Aarteil S."/>
            <person name="Calhoun S."/>
            <person name="Haridas S."/>
            <person name="Kuo A."/>
            <person name="Mondo S."/>
            <person name="Pangilinan J."/>
            <person name="Riley R."/>
            <person name="LaButti K."/>
            <person name="Andreopoulos B."/>
            <person name="Lipzen A."/>
            <person name="Chen C."/>
            <person name="Yan M."/>
            <person name="Daum C."/>
            <person name="Ng V."/>
            <person name="Clum A."/>
            <person name="Steindorff A."/>
            <person name="Ohm R.A."/>
            <person name="Martin F."/>
            <person name="Silar P."/>
            <person name="Natvig D.O."/>
            <person name="Lalanne C."/>
            <person name="Gautier V."/>
            <person name="Ament-Velasquez S.L."/>
            <person name="Kruys A."/>
            <person name="Hutchinson M.I."/>
            <person name="Powell A.J."/>
            <person name="Barry K."/>
            <person name="Miller A.N."/>
            <person name="Grigoriev I.V."/>
            <person name="Debuchy R."/>
            <person name="Gladieux P."/>
            <person name="Hiltunen Thoren M."/>
            <person name="Johannesson H."/>
        </authorList>
    </citation>
    <scope>NUCLEOTIDE SEQUENCE</scope>
    <source>
        <strain evidence="2">SMH4131-1</strain>
    </source>
</reference>
<keyword evidence="1" id="KW-0472">Membrane</keyword>
<proteinExistence type="predicted"/>
<evidence type="ECO:0000313" key="3">
    <source>
        <dbReference type="Proteomes" id="UP001286456"/>
    </source>
</evidence>
<feature type="transmembrane region" description="Helical" evidence="1">
    <location>
        <begin position="105"/>
        <end position="126"/>
    </location>
</feature>
<accession>A0AAE0MKE8</accession>
<keyword evidence="3" id="KW-1185">Reference proteome</keyword>